<dbReference type="EMBL" id="FTNU01000001">
    <property type="protein sequence ID" value="SIR72426.1"/>
    <property type="molecule type" value="Genomic_DNA"/>
</dbReference>
<proteinExistence type="predicted"/>
<protein>
    <submittedName>
        <fullName evidence="1">Thioredoxin</fullName>
    </submittedName>
</protein>
<name>A0A1N7D964_9GAMM</name>
<accession>A0A1N7D964</accession>
<dbReference type="Proteomes" id="UP000187495">
    <property type="component" value="Unassembled WGS sequence"/>
</dbReference>
<gene>
    <name evidence="1" type="ORF">SAMN02745664_10197</name>
</gene>
<organism evidence="1 2">
    <name type="scientific">Moraxella cuniculi DSM 21768</name>
    <dbReference type="NCBI Taxonomy" id="1122245"/>
    <lineage>
        <taxon>Bacteria</taxon>
        <taxon>Pseudomonadati</taxon>
        <taxon>Pseudomonadota</taxon>
        <taxon>Gammaproteobacteria</taxon>
        <taxon>Moraxellales</taxon>
        <taxon>Moraxellaceae</taxon>
        <taxon>Moraxella</taxon>
    </lineage>
</organism>
<dbReference type="InterPro" id="IPR036249">
    <property type="entry name" value="Thioredoxin-like_sf"/>
</dbReference>
<sequence length="237" mass="26942">MIPDDFKEGAEKAFIRYNKRLAQIYQSEQSISGMPIKMDHLELFSPERRSSLPLNLAYKAVELACADKAEPFLYRLRFATVAECRPTTKFDEIVRVVKQCNIDFTEFLQHYQHSSAQFALERDFAFLNEVGVRGLPAYLFEYQGKRLLRSGVLTYADFAMAIRQVSGGQIVPSVPTFSPQALDRLLQKHPLISPLEIQAAFGLTASEVWQQVRPLIENGSLQVIDAVGGKFMMRRAF</sequence>
<dbReference type="AlphaFoldDB" id="A0A1N7D964"/>
<evidence type="ECO:0000313" key="1">
    <source>
        <dbReference type="EMBL" id="SIR72426.1"/>
    </source>
</evidence>
<dbReference type="Pfam" id="PF13743">
    <property type="entry name" value="Thioredoxin_5"/>
    <property type="match status" value="1"/>
</dbReference>
<dbReference type="Pfam" id="PF13412">
    <property type="entry name" value="HTH_24"/>
    <property type="match status" value="1"/>
</dbReference>
<dbReference type="SUPFAM" id="SSF52833">
    <property type="entry name" value="Thioredoxin-like"/>
    <property type="match status" value="1"/>
</dbReference>
<reference evidence="2" key="1">
    <citation type="submission" date="2017-01" db="EMBL/GenBank/DDBJ databases">
        <authorList>
            <person name="Varghese N."/>
            <person name="Submissions S."/>
        </authorList>
    </citation>
    <scope>NUCLEOTIDE SEQUENCE [LARGE SCALE GENOMIC DNA]</scope>
    <source>
        <strain evidence="2">DSM 21768</strain>
    </source>
</reference>
<dbReference type="Gene3D" id="3.40.30.10">
    <property type="entry name" value="Glutaredoxin"/>
    <property type="match status" value="1"/>
</dbReference>
<keyword evidence="2" id="KW-1185">Reference proteome</keyword>
<dbReference type="STRING" id="34061.B0189_00770"/>
<evidence type="ECO:0000313" key="2">
    <source>
        <dbReference type="Proteomes" id="UP000187495"/>
    </source>
</evidence>